<feature type="region of interest" description="Disordered" evidence="1">
    <location>
        <begin position="36"/>
        <end position="62"/>
    </location>
</feature>
<evidence type="ECO:0000313" key="3">
    <source>
        <dbReference type="Proteomes" id="UP000270094"/>
    </source>
</evidence>
<proteinExistence type="predicted"/>
<feature type="compositionally biased region" description="Basic and acidic residues" evidence="1">
    <location>
        <begin position="43"/>
        <end position="62"/>
    </location>
</feature>
<gene>
    <name evidence="2" type="ORF">SVUK_LOCUS12263</name>
</gene>
<sequence>MKEERDRLERQRITEEGEEAVKQMATLVEAGPSSAINTGFRIHAPEEHVTGEDRSDDGSYRNDNDNTKIVWAALMAINSGQTEATDAPEAEVIHFTAPPPTPTSPATEWVTSPHSWRPPADVQTNNLEWTQNEDASFKAEHIVIPRLPSDAEYIQWKGNKEVQQNVARPPHEQLVTQGMQWPATAKPISRIIEEFPQDLLPTFIGSTLPPNYHETNEVWSKTFILQCV</sequence>
<keyword evidence="3" id="KW-1185">Reference proteome</keyword>
<reference evidence="2 3" key="1">
    <citation type="submission" date="2018-11" db="EMBL/GenBank/DDBJ databases">
        <authorList>
            <consortium name="Pathogen Informatics"/>
        </authorList>
    </citation>
    <scope>NUCLEOTIDE SEQUENCE [LARGE SCALE GENOMIC DNA]</scope>
</reference>
<evidence type="ECO:0000313" key="2">
    <source>
        <dbReference type="EMBL" id="VDM77265.1"/>
    </source>
</evidence>
<evidence type="ECO:0000256" key="1">
    <source>
        <dbReference type="SAM" id="MobiDB-lite"/>
    </source>
</evidence>
<dbReference type="AlphaFoldDB" id="A0A3P7L3D3"/>
<dbReference type="Proteomes" id="UP000270094">
    <property type="component" value="Unassembled WGS sequence"/>
</dbReference>
<organism evidence="2 3">
    <name type="scientific">Strongylus vulgaris</name>
    <name type="common">Blood worm</name>
    <dbReference type="NCBI Taxonomy" id="40348"/>
    <lineage>
        <taxon>Eukaryota</taxon>
        <taxon>Metazoa</taxon>
        <taxon>Ecdysozoa</taxon>
        <taxon>Nematoda</taxon>
        <taxon>Chromadorea</taxon>
        <taxon>Rhabditida</taxon>
        <taxon>Rhabditina</taxon>
        <taxon>Rhabditomorpha</taxon>
        <taxon>Strongyloidea</taxon>
        <taxon>Strongylidae</taxon>
        <taxon>Strongylus</taxon>
    </lineage>
</organism>
<name>A0A3P7L3D3_STRVU</name>
<dbReference type="EMBL" id="UYYB01098790">
    <property type="protein sequence ID" value="VDM77265.1"/>
    <property type="molecule type" value="Genomic_DNA"/>
</dbReference>
<accession>A0A3P7L3D3</accession>
<dbReference type="OrthoDB" id="5861391at2759"/>
<protein>
    <submittedName>
        <fullName evidence="2">Uncharacterized protein</fullName>
    </submittedName>
</protein>